<keyword evidence="1" id="KW-0472">Membrane</keyword>
<dbReference type="EMBL" id="CP001874">
    <property type="protein sequence ID" value="ADG89374.1"/>
    <property type="molecule type" value="Genomic_DNA"/>
</dbReference>
<keyword evidence="3" id="KW-1185">Reference proteome</keyword>
<reference evidence="2 3" key="1">
    <citation type="submission" date="2010-01" db="EMBL/GenBank/DDBJ databases">
        <title>The complete genome of Thermobispora bispora DSM 43833.</title>
        <authorList>
            <consortium name="US DOE Joint Genome Institute (JGI-PGF)"/>
            <person name="Lucas S."/>
            <person name="Copeland A."/>
            <person name="Lapidus A."/>
            <person name="Glavina del Rio T."/>
            <person name="Dalin E."/>
            <person name="Tice H."/>
            <person name="Bruce D."/>
            <person name="Goodwin L."/>
            <person name="Pitluck S."/>
            <person name="Kyrpides N."/>
            <person name="Mavromatis K."/>
            <person name="Ivanova N."/>
            <person name="Mikhailova N."/>
            <person name="Chertkov O."/>
            <person name="Brettin T."/>
            <person name="Detter J.C."/>
            <person name="Han C."/>
            <person name="Larimer F."/>
            <person name="Land M."/>
            <person name="Hauser L."/>
            <person name="Markowitz V."/>
            <person name="Cheng J.-F."/>
            <person name="Hugenholtz P."/>
            <person name="Woyke T."/>
            <person name="Wu D."/>
            <person name="Jando M."/>
            <person name="Schneider S."/>
            <person name="Klenk H.-P."/>
            <person name="Eisen J.A."/>
        </authorList>
    </citation>
    <scope>NUCLEOTIDE SEQUENCE [LARGE SCALE GENOMIC DNA]</scope>
    <source>
        <strain evidence="3">ATCC 19993 / DSM 43833 / CBS 139.67 / JCM 10125 / KCTC 9307 / NBRC 14880 / R51</strain>
    </source>
</reference>
<evidence type="ECO:0000313" key="3">
    <source>
        <dbReference type="Proteomes" id="UP000006640"/>
    </source>
</evidence>
<feature type="transmembrane region" description="Helical" evidence="1">
    <location>
        <begin position="87"/>
        <end position="108"/>
    </location>
</feature>
<proteinExistence type="predicted"/>
<dbReference type="AlphaFoldDB" id="D6Y5H9"/>
<sequence length="118" mass="12056">MTGKRLAVTLPLAVACAAGAVLAIADVRTPLRTVLAPLFLAVVPGAGVAGLLRGRDPLTTLAVAGASSLAINIIVAEAMLIFDVWSYRAGVVTVGILGLFLFVLRLIYRGGASAAQRT</sequence>
<dbReference type="PROSITE" id="PS51257">
    <property type="entry name" value="PROKAR_LIPOPROTEIN"/>
    <property type="match status" value="1"/>
</dbReference>
<dbReference type="KEGG" id="tbi:Tbis_2673"/>
<dbReference type="RefSeq" id="WP_013132907.1">
    <property type="nucleotide sequence ID" value="NC_014165.1"/>
</dbReference>
<protein>
    <submittedName>
        <fullName evidence="2">Uncharacterized protein</fullName>
    </submittedName>
</protein>
<feature type="transmembrane region" description="Helical" evidence="1">
    <location>
        <begin position="59"/>
        <end position="81"/>
    </location>
</feature>
<keyword evidence="1" id="KW-1133">Transmembrane helix</keyword>
<name>D6Y5H9_THEBD</name>
<feature type="transmembrane region" description="Helical" evidence="1">
    <location>
        <begin position="35"/>
        <end position="52"/>
    </location>
</feature>
<dbReference type="Proteomes" id="UP000006640">
    <property type="component" value="Chromosome"/>
</dbReference>
<dbReference type="OrthoDB" id="3539366at2"/>
<dbReference type="eggNOG" id="ENOG5033I21">
    <property type="taxonomic scope" value="Bacteria"/>
</dbReference>
<evidence type="ECO:0000313" key="2">
    <source>
        <dbReference type="EMBL" id="ADG89374.1"/>
    </source>
</evidence>
<keyword evidence="1" id="KW-0812">Transmembrane</keyword>
<evidence type="ECO:0000256" key="1">
    <source>
        <dbReference type="SAM" id="Phobius"/>
    </source>
</evidence>
<accession>D6Y5H9</accession>
<dbReference type="STRING" id="469371.Tbis_2673"/>
<dbReference type="HOGENOM" id="CLU_2014014_0_0_11"/>
<gene>
    <name evidence="2" type="ordered locus">Tbis_2673</name>
</gene>
<organism evidence="2 3">
    <name type="scientific">Thermobispora bispora (strain ATCC 19993 / DSM 43833 / CBS 139.67 / JCM 10125 / KCTC 9307 / NBRC 14880 / R51)</name>
    <dbReference type="NCBI Taxonomy" id="469371"/>
    <lineage>
        <taxon>Bacteria</taxon>
        <taxon>Bacillati</taxon>
        <taxon>Actinomycetota</taxon>
        <taxon>Actinomycetes</taxon>
        <taxon>Streptosporangiales</taxon>
        <taxon>Streptosporangiaceae</taxon>
        <taxon>Thermobispora</taxon>
    </lineage>
</organism>